<dbReference type="EMBL" id="BOPD01000021">
    <property type="protein sequence ID" value="GIJ34487.1"/>
    <property type="molecule type" value="Genomic_DNA"/>
</dbReference>
<evidence type="ECO:0000313" key="1">
    <source>
        <dbReference type="EMBL" id="GIJ34487.1"/>
    </source>
</evidence>
<dbReference type="AlphaFoldDB" id="A0A9W5XKZ2"/>
<accession>A0A9W5XKZ2</accession>
<sequence>MGGVQFWERGSPRLQESSLLQFAKRAENPFEECCTSELVVALEVRLQVDEGVKNIVARTFAVVAALVAYGDVF</sequence>
<proteinExistence type="predicted"/>
<reference evidence="1" key="1">
    <citation type="submission" date="2021-01" db="EMBL/GenBank/DDBJ databases">
        <title>Whole genome shotgun sequence of Verrucosispora sediminis NBRC 107745.</title>
        <authorList>
            <person name="Komaki H."/>
            <person name="Tamura T."/>
        </authorList>
    </citation>
    <scope>NUCLEOTIDE SEQUENCE</scope>
    <source>
        <strain evidence="1">NBRC 107745</strain>
    </source>
</reference>
<dbReference type="Proteomes" id="UP000607311">
    <property type="component" value="Unassembled WGS sequence"/>
</dbReference>
<gene>
    <name evidence="1" type="ORF">Vse01_36350</name>
</gene>
<keyword evidence="2" id="KW-1185">Reference proteome</keyword>
<name>A0A9W5XKZ2_9ACTN</name>
<evidence type="ECO:0000313" key="2">
    <source>
        <dbReference type="Proteomes" id="UP000607311"/>
    </source>
</evidence>
<organism evidence="1 2">
    <name type="scientific">Micromonospora sediminimaris</name>
    <dbReference type="NCBI Taxonomy" id="547162"/>
    <lineage>
        <taxon>Bacteria</taxon>
        <taxon>Bacillati</taxon>
        <taxon>Actinomycetota</taxon>
        <taxon>Actinomycetes</taxon>
        <taxon>Micromonosporales</taxon>
        <taxon>Micromonosporaceae</taxon>
        <taxon>Micromonospora</taxon>
    </lineage>
</organism>
<protein>
    <submittedName>
        <fullName evidence="1">Uncharacterized protein</fullName>
    </submittedName>
</protein>
<comment type="caution">
    <text evidence="1">The sequence shown here is derived from an EMBL/GenBank/DDBJ whole genome shotgun (WGS) entry which is preliminary data.</text>
</comment>